<organism evidence="1 2">
    <name type="scientific">Undibacter mobilis</name>
    <dbReference type="NCBI Taxonomy" id="2292256"/>
    <lineage>
        <taxon>Bacteria</taxon>
        <taxon>Pseudomonadati</taxon>
        <taxon>Pseudomonadota</taxon>
        <taxon>Alphaproteobacteria</taxon>
        <taxon>Hyphomicrobiales</taxon>
        <taxon>Nitrobacteraceae</taxon>
        <taxon>Undibacter</taxon>
    </lineage>
</organism>
<dbReference type="InterPro" id="IPR052896">
    <property type="entry name" value="GGT-like_enzyme"/>
</dbReference>
<name>A0A371B6Z4_9BRAD</name>
<dbReference type="Gene3D" id="1.10.246.130">
    <property type="match status" value="1"/>
</dbReference>
<dbReference type="AlphaFoldDB" id="A0A371B6Z4"/>
<reference evidence="2" key="1">
    <citation type="submission" date="2018-08" db="EMBL/GenBank/DDBJ databases">
        <authorList>
            <person name="Kim S.-J."/>
            <person name="Jung G.-Y."/>
        </authorList>
    </citation>
    <scope>NUCLEOTIDE SEQUENCE [LARGE SCALE GENOMIC DNA]</scope>
    <source>
        <strain evidence="2">GY_H</strain>
    </source>
</reference>
<dbReference type="PANTHER" id="PTHR43881">
    <property type="entry name" value="GAMMA-GLUTAMYLTRANSPEPTIDASE (AFU_ORTHOLOGUE AFUA_4G13580)"/>
    <property type="match status" value="1"/>
</dbReference>
<dbReference type="OrthoDB" id="9781342at2"/>
<keyword evidence="1" id="KW-0808">Transferase</keyword>
<dbReference type="Gene3D" id="3.60.20.40">
    <property type="match status" value="1"/>
</dbReference>
<dbReference type="EMBL" id="QRGO01000001">
    <property type="protein sequence ID" value="RDV03277.1"/>
    <property type="molecule type" value="Genomic_DNA"/>
</dbReference>
<sequence length="529" mass="56241">MHDYQKPGRSVVYARDAMCCTSHPLAAKTALDILGQGGNAVDAAVAGAVVLGLCEPMMAGLGGDVFAMMRLPGEADIIGLNGSGRAPQDLGADVLRKEGLTTVPLESVHSITVPGAVKAFARLVSDFGSLALAQVLAPAIRYAENGIPVCHRSALDWRMFGNRIWGSGKQHYLRNGEAYAAGDLFTSAPQAEALRLIARDGPDAFYCGEIAEDMVRTLRDTGGRHRLDDFAGVSADYVTPISSDYRGYELVELPPNGQGATALLITKLLQQFDVPSLDPLGAERAHLEAEATKLAYAERNRLLGDERFCSAGLSEMLSEANVRRLADSVDPKRVMTAARPSREAVHRDTVYLCVVDQNRLCVSLIYSLFHPFGSGLASSRFGIAFQNRGAGFSLEEGHVNELQGGKRTLHTLIPGFLKKGEGTLMPFGVMGGPFQATGHAHFVSNIADFGMDLQEAIDSPRGFADLRTGKLVLETGYADAVAARLAEMGHDVVRPAVGLGGAQAISVDLETGLLTGASDQRKDGCALGM</sequence>
<dbReference type="InterPro" id="IPR043138">
    <property type="entry name" value="GGT_lsub"/>
</dbReference>
<evidence type="ECO:0000313" key="2">
    <source>
        <dbReference type="Proteomes" id="UP000263993"/>
    </source>
</evidence>
<proteinExistence type="predicted"/>
<keyword evidence="2" id="KW-1185">Reference proteome</keyword>
<dbReference type="InterPro" id="IPR029055">
    <property type="entry name" value="Ntn_hydrolases_N"/>
</dbReference>
<dbReference type="SUPFAM" id="SSF56235">
    <property type="entry name" value="N-terminal nucleophile aminohydrolases (Ntn hydrolases)"/>
    <property type="match status" value="1"/>
</dbReference>
<dbReference type="Pfam" id="PF01019">
    <property type="entry name" value="G_glu_transpept"/>
    <property type="match status" value="1"/>
</dbReference>
<dbReference type="Proteomes" id="UP000263993">
    <property type="component" value="Unassembled WGS sequence"/>
</dbReference>
<dbReference type="PRINTS" id="PR01210">
    <property type="entry name" value="GGTRANSPTASE"/>
</dbReference>
<dbReference type="InterPro" id="IPR043137">
    <property type="entry name" value="GGT_ssub_C"/>
</dbReference>
<protein>
    <submittedName>
        <fullName evidence="1">Gamma-glutamyltransferase family protein</fullName>
    </submittedName>
</protein>
<comment type="caution">
    <text evidence="1">The sequence shown here is derived from an EMBL/GenBank/DDBJ whole genome shotgun (WGS) entry which is preliminary data.</text>
</comment>
<dbReference type="PANTHER" id="PTHR43881:SF1">
    <property type="entry name" value="GAMMA-GLUTAMYLTRANSPEPTIDASE (AFU_ORTHOLOGUE AFUA_4G13580)"/>
    <property type="match status" value="1"/>
</dbReference>
<evidence type="ECO:0000313" key="1">
    <source>
        <dbReference type="EMBL" id="RDV03277.1"/>
    </source>
</evidence>
<dbReference type="GO" id="GO:0016740">
    <property type="term" value="F:transferase activity"/>
    <property type="evidence" value="ECO:0007669"/>
    <property type="project" value="UniProtKB-KW"/>
</dbReference>
<accession>A0A371B6Z4</accession>
<gene>
    <name evidence="1" type="ORF">DXH78_00940</name>
</gene>
<dbReference type="RefSeq" id="WP_115515303.1">
    <property type="nucleotide sequence ID" value="NZ_QRGO01000001.1"/>
</dbReference>